<proteinExistence type="predicted"/>
<dbReference type="PANTHER" id="PTHR24180">
    <property type="entry name" value="CYCLIN-DEPENDENT KINASE INHIBITOR 2C-RELATED"/>
    <property type="match status" value="1"/>
</dbReference>
<dbReference type="AlphaFoldDB" id="A2FBI0"/>
<evidence type="ECO:0000256" key="2">
    <source>
        <dbReference type="ARBA" id="ARBA00023043"/>
    </source>
</evidence>
<dbReference type="KEGG" id="tva:4755511"/>
<dbReference type="OrthoDB" id="10057496at2759"/>
<keyword evidence="2 3" id="KW-0040">ANK repeat</keyword>
<evidence type="ECO:0000313" key="5">
    <source>
        <dbReference type="Proteomes" id="UP000001542"/>
    </source>
</evidence>
<reference evidence="4" key="2">
    <citation type="journal article" date="2007" name="Science">
        <title>Draft genome sequence of the sexually transmitted pathogen Trichomonas vaginalis.</title>
        <authorList>
            <person name="Carlton J.M."/>
            <person name="Hirt R.P."/>
            <person name="Silva J.C."/>
            <person name="Delcher A.L."/>
            <person name="Schatz M."/>
            <person name="Zhao Q."/>
            <person name="Wortman J.R."/>
            <person name="Bidwell S.L."/>
            <person name="Alsmark U.C.M."/>
            <person name="Besteiro S."/>
            <person name="Sicheritz-Ponten T."/>
            <person name="Noel C.J."/>
            <person name="Dacks J.B."/>
            <person name="Foster P.G."/>
            <person name="Simillion C."/>
            <person name="Van de Peer Y."/>
            <person name="Miranda-Saavedra D."/>
            <person name="Barton G.J."/>
            <person name="Westrop G.D."/>
            <person name="Mueller S."/>
            <person name="Dessi D."/>
            <person name="Fiori P.L."/>
            <person name="Ren Q."/>
            <person name="Paulsen I."/>
            <person name="Zhang H."/>
            <person name="Bastida-Corcuera F.D."/>
            <person name="Simoes-Barbosa A."/>
            <person name="Brown M.T."/>
            <person name="Hayes R.D."/>
            <person name="Mukherjee M."/>
            <person name="Okumura C.Y."/>
            <person name="Schneider R."/>
            <person name="Smith A.J."/>
            <person name="Vanacova S."/>
            <person name="Villalvazo M."/>
            <person name="Haas B.J."/>
            <person name="Pertea M."/>
            <person name="Feldblyum T.V."/>
            <person name="Utterback T.R."/>
            <person name="Shu C.L."/>
            <person name="Osoegawa K."/>
            <person name="de Jong P.J."/>
            <person name="Hrdy I."/>
            <person name="Horvathova L."/>
            <person name="Zubacova Z."/>
            <person name="Dolezal P."/>
            <person name="Malik S.B."/>
            <person name="Logsdon J.M. Jr."/>
            <person name="Henze K."/>
            <person name="Gupta A."/>
            <person name="Wang C.C."/>
            <person name="Dunne R.L."/>
            <person name="Upcroft J.A."/>
            <person name="Upcroft P."/>
            <person name="White O."/>
            <person name="Salzberg S.L."/>
            <person name="Tang P."/>
            <person name="Chiu C.-H."/>
            <person name="Lee Y.-S."/>
            <person name="Embley T.M."/>
            <person name="Coombs G.H."/>
            <person name="Mottram J.C."/>
            <person name="Tachezy J."/>
            <person name="Fraser-Liggett C.M."/>
            <person name="Johnson P.J."/>
        </authorList>
    </citation>
    <scope>NUCLEOTIDE SEQUENCE [LARGE SCALE GENOMIC DNA]</scope>
    <source>
        <strain evidence="4">G3</strain>
    </source>
</reference>
<feature type="repeat" description="ANK" evidence="3">
    <location>
        <begin position="317"/>
        <end position="349"/>
    </location>
</feature>
<dbReference type="SUPFAM" id="SSF48403">
    <property type="entry name" value="Ankyrin repeat"/>
    <property type="match status" value="1"/>
</dbReference>
<evidence type="ECO:0000256" key="3">
    <source>
        <dbReference type="PROSITE-ProRule" id="PRU00023"/>
    </source>
</evidence>
<dbReference type="RefSeq" id="XP_001310645.1">
    <property type="nucleotide sequence ID" value="XM_001310644.1"/>
</dbReference>
<dbReference type="Proteomes" id="UP000001542">
    <property type="component" value="Unassembled WGS sequence"/>
</dbReference>
<accession>A2FBI0</accession>
<dbReference type="Pfam" id="PF12796">
    <property type="entry name" value="Ank_2"/>
    <property type="match status" value="1"/>
</dbReference>
<evidence type="ECO:0000256" key="1">
    <source>
        <dbReference type="ARBA" id="ARBA00022737"/>
    </source>
</evidence>
<dbReference type="PANTHER" id="PTHR24180:SF45">
    <property type="entry name" value="POLY [ADP-RIBOSE] POLYMERASE TANKYRASE"/>
    <property type="match status" value="1"/>
</dbReference>
<dbReference type="InParanoid" id="A2FBI0"/>
<evidence type="ECO:0000313" key="4">
    <source>
        <dbReference type="EMBL" id="EAX97715.1"/>
    </source>
</evidence>
<keyword evidence="5" id="KW-1185">Reference proteome</keyword>
<dbReference type="eggNOG" id="KOG4412">
    <property type="taxonomic scope" value="Eukaryota"/>
</dbReference>
<feature type="repeat" description="ANK" evidence="3">
    <location>
        <begin position="251"/>
        <end position="283"/>
    </location>
</feature>
<dbReference type="PRINTS" id="PR01415">
    <property type="entry name" value="ANKYRIN"/>
</dbReference>
<dbReference type="VEuPathDB" id="TrichDB:TVAGG3_0129640"/>
<sequence length="384" mass="44169">MEKDFNVLDGICQLEDKVFGINETNECETIKFIQEMDNDLINCYLENLIVYASYRRRLHWTSLAHLWKEILGDQVKSFHKAENFVKEKEKILSNEYRPSLQPQYYAIIRDDVESMKFLSTSLVFALQVIKINDTEITQFDFSALCGSPKIFKFFVMNGAIITSDTIENAVRGGNVQVLEILRQKNCDFSQHLEGALKYHNNEIAEWILDLYGKKCQSILPSFCILHYNTSFFKHIVKDNIDLIHQKMNDDKKYTCFTAAAGSGNISVVKFLVEIGEDLNERSRKGKAPLHYAASNKNIEIIKFLASKGCNINIKDDSGETALFYAVNNNDLEVVKVLIELGCDVNVKNNNNISAYDKAFRSQCSEITEFLSKYIDYSEYEEEEE</sequence>
<dbReference type="InterPro" id="IPR036770">
    <property type="entry name" value="Ankyrin_rpt-contain_sf"/>
</dbReference>
<name>A2FBI0_TRIV3</name>
<dbReference type="VEuPathDB" id="TrichDB:TVAG_168120"/>
<organism evidence="4 5">
    <name type="scientific">Trichomonas vaginalis (strain ATCC PRA-98 / G3)</name>
    <dbReference type="NCBI Taxonomy" id="412133"/>
    <lineage>
        <taxon>Eukaryota</taxon>
        <taxon>Metamonada</taxon>
        <taxon>Parabasalia</taxon>
        <taxon>Trichomonadida</taxon>
        <taxon>Trichomonadidae</taxon>
        <taxon>Trichomonas</taxon>
    </lineage>
</organism>
<dbReference type="PROSITE" id="PS50088">
    <property type="entry name" value="ANK_REPEAT"/>
    <property type="match status" value="3"/>
</dbReference>
<feature type="repeat" description="ANK" evidence="3">
    <location>
        <begin position="284"/>
        <end position="316"/>
    </location>
</feature>
<dbReference type="InterPro" id="IPR002110">
    <property type="entry name" value="Ankyrin_rpt"/>
</dbReference>
<keyword evidence="1" id="KW-0677">Repeat</keyword>
<gene>
    <name evidence="4" type="ORF">TVAG_168120</name>
</gene>
<dbReference type="Pfam" id="PF00023">
    <property type="entry name" value="Ank"/>
    <property type="match status" value="1"/>
</dbReference>
<dbReference type="InterPro" id="IPR051637">
    <property type="entry name" value="Ank_repeat_dom-contain_49"/>
</dbReference>
<protein>
    <submittedName>
        <fullName evidence="4">Uncharacterized protein</fullName>
    </submittedName>
</protein>
<dbReference type="PROSITE" id="PS50297">
    <property type="entry name" value="ANK_REP_REGION"/>
    <property type="match status" value="2"/>
</dbReference>
<dbReference type="SMR" id="A2FBI0"/>
<dbReference type="STRING" id="5722.A2FBI0"/>
<dbReference type="SMART" id="SM00248">
    <property type="entry name" value="ANK"/>
    <property type="match status" value="4"/>
</dbReference>
<dbReference type="EMBL" id="DS113703">
    <property type="protein sequence ID" value="EAX97715.1"/>
    <property type="molecule type" value="Genomic_DNA"/>
</dbReference>
<dbReference type="Gene3D" id="1.25.40.20">
    <property type="entry name" value="Ankyrin repeat-containing domain"/>
    <property type="match status" value="1"/>
</dbReference>
<reference evidence="4" key="1">
    <citation type="submission" date="2006-10" db="EMBL/GenBank/DDBJ databases">
        <authorList>
            <person name="Amadeo P."/>
            <person name="Zhao Q."/>
            <person name="Wortman J."/>
            <person name="Fraser-Liggett C."/>
            <person name="Carlton J."/>
        </authorList>
    </citation>
    <scope>NUCLEOTIDE SEQUENCE</scope>
    <source>
        <strain evidence="4">G3</strain>
    </source>
</reference>